<keyword evidence="3" id="KW-1185">Reference proteome</keyword>
<gene>
    <name evidence="2" type="ORF">POCTA_138.1.T0090245</name>
</gene>
<dbReference type="AlphaFoldDB" id="A0A8S1SHG0"/>
<reference evidence="2" key="1">
    <citation type="submission" date="2021-01" db="EMBL/GenBank/DDBJ databases">
        <authorList>
            <consortium name="Genoscope - CEA"/>
            <person name="William W."/>
        </authorList>
    </citation>
    <scope>NUCLEOTIDE SEQUENCE</scope>
</reference>
<proteinExistence type="predicted"/>
<name>A0A8S1SHG0_PAROT</name>
<organism evidence="2 3">
    <name type="scientific">Paramecium octaurelia</name>
    <dbReference type="NCBI Taxonomy" id="43137"/>
    <lineage>
        <taxon>Eukaryota</taxon>
        <taxon>Sar</taxon>
        <taxon>Alveolata</taxon>
        <taxon>Ciliophora</taxon>
        <taxon>Intramacronucleata</taxon>
        <taxon>Oligohymenophorea</taxon>
        <taxon>Peniculida</taxon>
        <taxon>Parameciidae</taxon>
        <taxon>Paramecium</taxon>
    </lineage>
</organism>
<evidence type="ECO:0000313" key="2">
    <source>
        <dbReference type="EMBL" id="CAD8138192.1"/>
    </source>
</evidence>
<accession>A0A8S1SHG0</accession>
<dbReference type="Proteomes" id="UP000683925">
    <property type="component" value="Unassembled WGS sequence"/>
</dbReference>
<protein>
    <submittedName>
        <fullName evidence="2">Uncharacterized protein</fullName>
    </submittedName>
</protein>
<feature type="region of interest" description="Disordered" evidence="1">
    <location>
        <begin position="1"/>
        <end position="29"/>
    </location>
</feature>
<evidence type="ECO:0000256" key="1">
    <source>
        <dbReference type="SAM" id="MobiDB-lite"/>
    </source>
</evidence>
<sequence length="73" mass="8616">MTKQNQQECAKQSQNAQASHQSTQRETQQIIQVNMKNEMKALCQNGKVYNLDQQLDLRIINRTFQTNENQNKY</sequence>
<comment type="caution">
    <text evidence="2">The sequence shown here is derived from an EMBL/GenBank/DDBJ whole genome shotgun (WGS) entry which is preliminary data.</text>
</comment>
<evidence type="ECO:0000313" key="3">
    <source>
        <dbReference type="Proteomes" id="UP000683925"/>
    </source>
</evidence>
<dbReference type="EMBL" id="CAJJDP010000008">
    <property type="protein sequence ID" value="CAD8138192.1"/>
    <property type="molecule type" value="Genomic_DNA"/>
</dbReference>